<name>A0A8J3VLA6_9ACTN</name>
<dbReference type="GO" id="GO:0005886">
    <property type="term" value="C:plasma membrane"/>
    <property type="evidence" value="ECO:0007669"/>
    <property type="project" value="UniProtKB-SubCell"/>
</dbReference>
<evidence type="ECO:0000256" key="10">
    <source>
        <dbReference type="ARBA" id="ARBA00023012"/>
    </source>
</evidence>
<reference evidence="16" key="1">
    <citation type="submission" date="2021-01" db="EMBL/GenBank/DDBJ databases">
        <title>Whole genome shotgun sequence of Rhizocola hellebori NBRC 109834.</title>
        <authorList>
            <person name="Komaki H."/>
            <person name="Tamura T."/>
        </authorList>
    </citation>
    <scope>NUCLEOTIDE SEQUENCE</scope>
    <source>
        <strain evidence="16">NBRC 109834</strain>
    </source>
</reference>
<dbReference type="FunFam" id="1.10.287.130:FF:000001">
    <property type="entry name" value="Two-component sensor histidine kinase"/>
    <property type="match status" value="1"/>
</dbReference>
<evidence type="ECO:0000256" key="4">
    <source>
        <dbReference type="ARBA" id="ARBA00012438"/>
    </source>
</evidence>
<dbReference type="SMART" id="SM00388">
    <property type="entry name" value="HisKA"/>
    <property type="match status" value="1"/>
</dbReference>
<dbReference type="InterPro" id="IPR036097">
    <property type="entry name" value="HisK_dim/P_sf"/>
</dbReference>
<dbReference type="PANTHER" id="PTHR45436:SF5">
    <property type="entry name" value="SENSOR HISTIDINE KINASE TRCS"/>
    <property type="match status" value="1"/>
</dbReference>
<feature type="region of interest" description="Disordered" evidence="12">
    <location>
        <begin position="110"/>
        <end position="158"/>
    </location>
</feature>
<evidence type="ECO:0000256" key="6">
    <source>
        <dbReference type="ARBA" id="ARBA00022679"/>
    </source>
</evidence>
<protein>
    <recommendedName>
        <fullName evidence="4">histidine kinase</fullName>
        <ecNumber evidence="4">2.7.13.3</ecNumber>
    </recommendedName>
</protein>
<evidence type="ECO:0000313" key="16">
    <source>
        <dbReference type="EMBL" id="GIH10660.1"/>
    </source>
</evidence>
<evidence type="ECO:0000256" key="7">
    <source>
        <dbReference type="ARBA" id="ARBA00022692"/>
    </source>
</evidence>
<dbReference type="GO" id="GO:0005509">
    <property type="term" value="F:calcium ion binding"/>
    <property type="evidence" value="ECO:0007669"/>
    <property type="project" value="UniProtKB-ARBA"/>
</dbReference>
<evidence type="ECO:0000256" key="8">
    <source>
        <dbReference type="ARBA" id="ARBA00022777"/>
    </source>
</evidence>
<organism evidence="16 17">
    <name type="scientific">Rhizocola hellebori</name>
    <dbReference type="NCBI Taxonomy" id="1392758"/>
    <lineage>
        <taxon>Bacteria</taxon>
        <taxon>Bacillati</taxon>
        <taxon>Actinomycetota</taxon>
        <taxon>Actinomycetes</taxon>
        <taxon>Micromonosporales</taxon>
        <taxon>Micromonosporaceae</taxon>
        <taxon>Rhizocola</taxon>
    </lineage>
</organism>
<dbReference type="FunFam" id="3.30.565.10:FF:000006">
    <property type="entry name" value="Sensor histidine kinase WalK"/>
    <property type="match status" value="1"/>
</dbReference>
<comment type="subcellular location">
    <subcellularLocation>
        <location evidence="3">Cell membrane</location>
    </subcellularLocation>
</comment>
<dbReference type="Proteomes" id="UP000612899">
    <property type="component" value="Unassembled WGS sequence"/>
</dbReference>
<keyword evidence="9 13" id="KW-1133">Transmembrane helix</keyword>
<dbReference type="Gene3D" id="6.10.340.10">
    <property type="match status" value="1"/>
</dbReference>
<keyword evidence="17" id="KW-1185">Reference proteome</keyword>
<dbReference type="InterPro" id="IPR004358">
    <property type="entry name" value="Sig_transdc_His_kin-like_C"/>
</dbReference>
<evidence type="ECO:0000256" key="1">
    <source>
        <dbReference type="ARBA" id="ARBA00000085"/>
    </source>
</evidence>
<evidence type="ECO:0000259" key="14">
    <source>
        <dbReference type="PROSITE" id="PS50109"/>
    </source>
</evidence>
<feature type="compositionally biased region" description="Low complexity" evidence="12">
    <location>
        <begin position="116"/>
        <end position="158"/>
    </location>
</feature>
<evidence type="ECO:0000256" key="5">
    <source>
        <dbReference type="ARBA" id="ARBA00022553"/>
    </source>
</evidence>
<keyword evidence="7 13" id="KW-0812">Transmembrane</keyword>
<dbReference type="Gene3D" id="1.10.287.130">
    <property type="match status" value="1"/>
</dbReference>
<dbReference type="PANTHER" id="PTHR45436">
    <property type="entry name" value="SENSOR HISTIDINE KINASE YKOH"/>
    <property type="match status" value="1"/>
</dbReference>
<evidence type="ECO:0000256" key="2">
    <source>
        <dbReference type="ARBA" id="ARBA00001968"/>
    </source>
</evidence>
<sequence length="602" mass="62886">MKTLRGRMVLTLLGLAAVTLAITSIAGILILRHYQTGRLDNEVTRLSQVAARPFFTEGRFRPPDTGAPGSRRNPTAQPSATPTTSPPITTAPLPAALPFTATAPFPTTTPLPAAAPIPTATPHSAAAPGTALSGAAPSVAPSPRAAASPGATSSPSQPLCAELWRGGYPNAESNLWPECAAFPTGVGDNALFLVYDAQGNPVRGPRNIDPVDGPDLGSFADIQNRAGQPIATLTNAGSGERFRVKVTRTPRGDYAVAAISLARADATTTQMTVVSIGVGLGVLALVGLGSYYLVGIALRPLTRMEHAADAITQGDLSARVPDTNPHSEPGRLGIALNTMLGRVEAAVAARTTSEQKLRRFLADVSHELRTPLTSIRGFAELYRRGGAPSGPQLDETMSRIEAEAARMGLLVEDLLQLAALDESPPLRRAPVDLLEIAADTIRDAHVRNPSRKVDLATFEPVTVDGDEHQLRQLAANLIGNALQHTPATASVTVRVTTSSTTLSGDAVTASVGTLPVTATVAVVEIADTGPGIAPEHAQHIFERLYRAEPSRSRNHGGAGLGLAIAASIIKAHHGRIELATRPGTGATFRILLPMPDRELPDD</sequence>
<feature type="compositionally biased region" description="Low complexity" evidence="12">
    <location>
        <begin position="74"/>
        <end position="93"/>
    </location>
</feature>
<dbReference type="InterPro" id="IPR003661">
    <property type="entry name" value="HisK_dim/P_dom"/>
</dbReference>
<dbReference type="PRINTS" id="PR00344">
    <property type="entry name" value="BCTRLSENSOR"/>
</dbReference>
<dbReference type="SMART" id="SM00387">
    <property type="entry name" value="HATPase_c"/>
    <property type="match status" value="1"/>
</dbReference>
<keyword evidence="10" id="KW-0902">Two-component regulatory system</keyword>
<dbReference type="Pfam" id="PF00672">
    <property type="entry name" value="HAMP"/>
    <property type="match status" value="1"/>
</dbReference>
<dbReference type="SUPFAM" id="SSF158472">
    <property type="entry name" value="HAMP domain-like"/>
    <property type="match status" value="1"/>
</dbReference>
<dbReference type="InterPro" id="IPR003660">
    <property type="entry name" value="HAMP_dom"/>
</dbReference>
<accession>A0A8J3VLA6</accession>
<feature type="domain" description="HAMP" evidence="15">
    <location>
        <begin position="295"/>
        <end position="348"/>
    </location>
</feature>
<dbReference type="InterPro" id="IPR005467">
    <property type="entry name" value="His_kinase_dom"/>
</dbReference>
<keyword evidence="8" id="KW-0418">Kinase</keyword>
<dbReference type="CDD" id="cd06225">
    <property type="entry name" value="HAMP"/>
    <property type="match status" value="1"/>
</dbReference>
<dbReference type="AlphaFoldDB" id="A0A8J3VLA6"/>
<feature type="domain" description="Histidine kinase" evidence="14">
    <location>
        <begin position="363"/>
        <end position="596"/>
    </location>
</feature>
<dbReference type="Gene3D" id="3.30.565.10">
    <property type="entry name" value="Histidine kinase-like ATPase, C-terminal domain"/>
    <property type="match status" value="1"/>
</dbReference>
<keyword evidence="6" id="KW-0808">Transferase</keyword>
<feature type="region of interest" description="Disordered" evidence="12">
    <location>
        <begin position="54"/>
        <end position="93"/>
    </location>
</feature>
<evidence type="ECO:0000313" key="17">
    <source>
        <dbReference type="Proteomes" id="UP000612899"/>
    </source>
</evidence>
<dbReference type="InterPro" id="IPR003594">
    <property type="entry name" value="HATPase_dom"/>
</dbReference>
<dbReference type="RefSeq" id="WP_239124427.1">
    <property type="nucleotide sequence ID" value="NZ_BONY01000102.1"/>
</dbReference>
<dbReference type="CDD" id="cd00082">
    <property type="entry name" value="HisKA"/>
    <property type="match status" value="1"/>
</dbReference>
<dbReference type="Pfam" id="PF00512">
    <property type="entry name" value="HisKA"/>
    <property type="match status" value="1"/>
</dbReference>
<keyword evidence="5" id="KW-0597">Phosphoprotein</keyword>
<dbReference type="InterPro" id="IPR036890">
    <property type="entry name" value="HATPase_C_sf"/>
</dbReference>
<dbReference type="CDD" id="cd00075">
    <property type="entry name" value="HATPase"/>
    <property type="match status" value="1"/>
</dbReference>
<comment type="caution">
    <text evidence="16">The sequence shown here is derived from an EMBL/GenBank/DDBJ whole genome shotgun (WGS) entry which is preliminary data.</text>
</comment>
<evidence type="ECO:0000256" key="3">
    <source>
        <dbReference type="ARBA" id="ARBA00004236"/>
    </source>
</evidence>
<feature type="transmembrane region" description="Helical" evidence="13">
    <location>
        <begin position="273"/>
        <end position="294"/>
    </location>
</feature>
<comment type="catalytic activity">
    <reaction evidence="1">
        <text>ATP + protein L-histidine = ADP + protein N-phospho-L-histidine.</text>
        <dbReference type="EC" id="2.7.13.3"/>
    </reaction>
</comment>
<dbReference type="PROSITE" id="PS50885">
    <property type="entry name" value="HAMP"/>
    <property type="match status" value="1"/>
</dbReference>
<evidence type="ECO:0000256" key="9">
    <source>
        <dbReference type="ARBA" id="ARBA00022989"/>
    </source>
</evidence>
<evidence type="ECO:0000256" key="12">
    <source>
        <dbReference type="SAM" id="MobiDB-lite"/>
    </source>
</evidence>
<evidence type="ECO:0000259" key="15">
    <source>
        <dbReference type="PROSITE" id="PS50885"/>
    </source>
</evidence>
<dbReference type="PROSITE" id="PS50109">
    <property type="entry name" value="HIS_KIN"/>
    <property type="match status" value="1"/>
</dbReference>
<evidence type="ECO:0000256" key="11">
    <source>
        <dbReference type="ARBA" id="ARBA00023136"/>
    </source>
</evidence>
<dbReference type="EMBL" id="BONY01000102">
    <property type="protein sequence ID" value="GIH10660.1"/>
    <property type="molecule type" value="Genomic_DNA"/>
</dbReference>
<dbReference type="SMART" id="SM00304">
    <property type="entry name" value="HAMP"/>
    <property type="match status" value="1"/>
</dbReference>
<dbReference type="InterPro" id="IPR050428">
    <property type="entry name" value="TCS_sensor_his_kinase"/>
</dbReference>
<keyword evidence="11 13" id="KW-0472">Membrane</keyword>
<dbReference type="SUPFAM" id="SSF55874">
    <property type="entry name" value="ATPase domain of HSP90 chaperone/DNA topoisomerase II/histidine kinase"/>
    <property type="match status" value="1"/>
</dbReference>
<dbReference type="SUPFAM" id="SSF47384">
    <property type="entry name" value="Homodimeric domain of signal transducing histidine kinase"/>
    <property type="match status" value="1"/>
</dbReference>
<gene>
    <name evidence="16" type="ORF">Rhe02_87270</name>
</gene>
<comment type="cofactor">
    <cofactor evidence="2">
        <name>a divalent metal cation</name>
        <dbReference type="ChEBI" id="CHEBI:60240"/>
    </cofactor>
</comment>
<dbReference type="GO" id="GO:0000155">
    <property type="term" value="F:phosphorelay sensor kinase activity"/>
    <property type="evidence" value="ECO:0007669"/>
    <property type="project" value="InterPro"/>
</dbReference>
<dbReference type="EC" id="2.7.13.3" evidence="4"/>
<proteinExistence type="predicted"/>
<dbReference type="Pfam" id="PF02518">
    <property type="entry name" value="HATPase_c"/>
    <property type="match status" value="1"/>
</dbReference>
<evidence type="ECO:0000256" key="13">
    <source>
        <dbReference type="SAM" id="Phobius"/>
    </source>
</evidence>